<protein>
    <submittedName>
        <fullName evidence="1">Uncharacterized protein</fullName>
    </submittedName>
</protein>
<evidence type="ECO:0000313" key="2">
    <source>
        <dbReference type="Proteomes" id="UP000007264"/>
    </source>
</evidence>
<dbReference type="KEGG" id="csl:COCSUDRAFT_33961"/>
<accession>I0YPR7</accession>
<evidence type="ECO:0000313" key="1">
    <source>
        <dbReference type="EMBL" id="EIE20386.1"/>
    </source>
</evidence>
<dbReference type="Proteomes" id="UP000007264">
    <property type="component" value="Unassembled WGS sequence"/>
</dbReference>
<dbReference type="EMBL" id="AGSI01000015">
    <property type="protein sequence ID" value="EIE20386.1"/>
    <property type="molecule type" value="Genomic_DNA"/>
</dbReference>
<keyword evidence="2" id="KW-1185">Reference proteome</keyword>
<gene>
    <name evidence="1" type="ORF">COCSUDRAFT_33961</name>
</gene>
<reference evidence="1 2" key="1">
    <citation type="journal article" date="2012" name="Genome Biol.">
        <title>The genome of the polar eukaryotic microalga coccomyxa subellipsoidea reveals traits of cold adaptation.</title>
        <authorList>
            <person name="Blanc G."/>
            <person name="Agarkova I."/>
            <person name="Grimwood J."/>
            <person name="Kuo A."/>
            <person name="Brueggeman A."/>
            <person name="Dunigan D."/>
            <person name="Gurnon J."/>
            <person name="Ladunga I."/>
            <person name="Lindquist E."/>
            <person name="Lucas S."/>
            <person name="Pangilinan J."/>
            <person name="Proschold T."/>
            <person name="Salamov A."/>
            <person name="Schmutz J."/>
            <person name="Weeks D."/>
            <person name="Yamada T."/>
            <person name="Claverie J.M."/>
            <person name="Grigoriev I."/>
            <person name="Van Etten J."/>
            <person name="Lomsadze A."/>
            <person name="Borodovsky M."/>
        </authorList>
    </citation>
    <scope>NUCLEOTIDE SEQUENCE [LARGE SCALE GENOMIC DNA]</scope>
    <source>
        <strain evidence="1 2">C-169</strain>
    </source>
</reference>
<comment type="caution">
    <text evidence="1">The sequence shown here is derived from an EMBL/GenBank/DDBJ whole genome shotgun (WGS) entry which is preliminary data.</text>
</comment>
<organism evidence="1 2">
    <name type="scientific">Coccomyxa subellipsoidea (strain C-169)</name>
    <name type="common">Green microalga</name>
    <dbReference type="NCBI Taxonomy" id="574566"/>
    <lineage>
        <taxon>Eukaryota</taxon>
        <taxon>Viridiplantae</taxon>
        <taxon>Chlorophyta</taxon>
        <taxon>core chlorophytes</taxon>
        <taxon>Trebouxiophyceae</taxon>
        <taxon>Trebouxiophyceae incertae sedis</taxon>
        <taxon>Coccomyxaceae</taxon>
        <taxon>Coccomyxa</taxon>
        <taxon>Coccomyxa subellipsoidea</taxon>
    </lineage>
</organism>
<sequence length="94" mass="10957">MHARTLAYTSIHKKSLDTANAWQPVSPGRRYFTEILNGQHELIYCHNTCQWGFLDTPLGMPKPEPCQSTFLHCCECCRLWRLLSKTWKQIVSMT</sequence>
<proteinExistence type="predicted"/>
<dbReference type="RefSeq" id="XP_005644930.1">
    <property type="nucleotide sequence ID" value="XM_005644873.1"/>
</dbReference>
<dbReference type="AlphaFoldDB" id="I0YPR7"/>
<name>I0YPR7_COCSC</name>
<dbReference type="GeneID" id="17038362"/>